<evidence type="ECO:0000313" key="4">
    <source>
        <dbReference type="Proteomes" id="UP000436989"/>
    </source>
</evidence>
<feature type="region of interest" description="Disordered" evidence="1">
    <location>
        <begin position="22"/>
        <end position="100"/>
    </location>
</feature>
<dbReference type="AlphaFoldDB" id="A0A6N8GLK1"/>
<name>A0A6N8GLK1_9MICC</name>
<evidence type="ECO:0000313" key="3">
    <source>
        <dbReference type="EMBL" id="MUN63649.1"/>
    </source>
</evidence>
<feature type="compositionally biased region" description="Low complexity" evidence="1">
    <location>
        <begin position="31"/>
        <end position="73"/>
    </location>
</feature>
<accession>A0A6N8GLK1</accession>
<gene>
    <name evidence="3" type="ORF">GMA12_10910</name>
</gene>
<dbReference type="RefSeq" id="WP_156269535.1">
    <property type="nucleotide sequence ID" value="NZ_WOGU01000008.1"/>
</dbReference>
<keyword evidence="4" id="KW-1185">Reference proteome</keyword>
<organism evidence="3 4">
    <name type="scientific">Kocuria sediminis</name>
    <dbReference type="NCBI Taxonomy" id="1038857"/>
    <lineage>
        <taxon>Bacteria</taxon>
        <taxon>Bacillati</taxon>
        <taxon>Actinomycetota</taxon>
        <taxon>Actinomycetes</taxon>
        <taxon>Micrococcales</taxon>
        <taxon>Micrococcaceae</taxon>
        <taxon>Kocuria</taxon>
    </lineage>
</organism>
<evidence type="ECO:0000256" key="1">
    <source>
        <dbReference type="SAM" id="MobiDB-lite"/>
    </source>
</evidence>
<protein>
    <submittedName>
        <fullName evidence="3">Uncharacterized protein</fullName>
    </submittedName>
</protein>
<feature type="chain" id="PRO_5027109317" evidence="2">
    <location>
        <begin position="26"/>
        <end position="250"/>
    </location>
</feature>
<proteinExistence type="predicted"/>
<feature type="signal peptide" evidence="2">
    <location>
        <begin position="1"/>
        <end position="25"/>
    </location>
</feature>
<dbReference type="EMBL" id="WOGU01000008">
    <property type="protein sequence ID" value="MUN63649.1"/>
    <property type="molecule type" value="Genomic_DNA"/>
</dbReference>
<reference evidence="3 4" key="1">
    <citation type="submission" date="2019-12" db="EMBL/GenBank/DDBJ databases">
        <authorList>
            <person name="Shi Y."/>
        </authorList>
    </citation>
    <scope>NUCLEOTIDE SEQUENCE [LARGE SCALE GENOMIC DNA]</scope>
    <source>
        <strain evidence="3 4">JCM 17929</strain>
    </source>
</reference>
<comment type="caution">
    <text evidence="3">The sequence shown here is derived from an EMBL/GenBank/DDBJ whole genome shotgun (WGS) entry which is preliminary data.</text>
</comment>
<dbReference type="PROSITE" id="PS51257">
    <property type="entry name" value="PROKAR_LIPOPROTEIN"/>
    <property type="match status" value="1"/>
</dbReference>
<keyword evidence="2" id="KW-0732">Signal</keyword>
<dbReference type="Proteomes" id="UP000436989">
    <property type="component" value="Unassembled WGS sequence"/>
</dbReference>
<evidence type="ECO:0000256" key="2">
    <source>
        <dbReference type="SAM" id="SignalP"/>
    </source>
</evidence>
<sequence length="250" mass="24767">MRKKAPLVALVLATGLALTACSDGAEEPGNEASSSSTPAAPPSASATAPEASGTPEATETSEASEPTEEAAAPAPEPEPTQAGSANNPPADPPAADPLAAFTGTDAGARFAGALTGIDILGGTGDGPTVHRLSTNLYDPGVAVALCDSYRTEMGTGRQQVDVVDALGQYLATNSADPAACATAPGANPGPGALPAQDFSYDEAYAAWQSGMPYYDAFCLNYTPVTPAGVSQCEGIEAGTVDAITGEYIGG</sequence>